<dbReference type="PANTHER" id="PTHR34069:SF2">
    <property type="entry name" value="BETA-KETOACYL-[ACYL-CARRIER-PROTEIN] SYNTHASE III"/>
    <property type="match status" value="1"/>
</dbReference>
<organism evidence="1">
    <name type="scientific">hydrothermal vent metagenome</name>
    <dbReference type="NCBI Taxonomy" id="652676"/>
    <lineage>
        <taxon>unclassified sequences</taxon>
        <taxon>metagenomes</taxon>
        <taxon>ecological metagenomes</taxon>
    </lineage>
</organism>
<dbReference type="AlphaFoldDB" id="A0A3B1DXS1"/>
<protein>
    <submittedName>
        <fullName evidence="1">Uncharacterized protein</fullName>
    </submittedName>
</protein>
<dbReference type="SUPFAM" id="SSF53901">
    <property type="entry name" value="Thiolase-like"/>
    <property type="match status" value="1"/>
</dbReference>
<dbReference type="GO" id="GO:0044550">
    <property type="term" value="P:secondary metabolite biosynthetic process"/>
    <property type="evidence" value="ECO:0007669"/>
    <property type="project" value="TreeGrafter"/>
</dbReference>
<reference evidence="1" key="1">
    <citation type="submission" date="2018-06" db="EMBL/GenBank/DDBJ databases">
        <authorList>
            <person name="Zhirakovskaya E."/>
        </authorList>
    </citation>
    <scope>NUCLEOTIDE SEQUENCE</scope>
</reference>
<dbReference type="EMBL" id="UOGL01000105">
    <property type="protein sequence ID" value="VAX37145.1"/>
    <property type="molecule type" value="Genomic_DNA"/>
</dbReference>
<proteinExistence type="predicted"/>
<dbReference type="PANTHER" id="PTHR34069">
    <property type="entry name" value="3-OXOACYL-[ACYL-CARRIER-PROTEIN] SYNTHASE 3"/>
    <property type="match status" value="1"/>
</dbReference>
<dbReference type="Gene3D" id="3.40.47.10">
    <property type="match status" value="2"/>
</dbReference>
<name>A0A3B1DXS1_9ZZZZ</name>
<dbReference type="InterPro" id="IPR016039">
    <property type="entry name" value="Thiolase-like"/>
</dbReference>
<evidence type="ECO:0000313" key="1">
    <source>
        <dbReference type="EMBL" id="VAX37145.1"/>
    </source>
</evidence>
<accession>A0A3B1DXS1</accession>
<dbReference type="GO" id="GO:0016746">
    <property type="term" value="F:acyltransferase activity"/>
    <property type="evidence" value="ECO:0007669"/>
    <property type="project" value="UniProtKB-KW"/>
</dbReference>
<gene>
    <name evidence="1" type="ORF">MNBD_PLANCTO02-2579</name>
</gene>
<sequence length="380" mass="42052">MSRNLLSLAEFVQVSESEELFEFLDNEAILELCQLGNTNAFRSSQQIERSTGVRLRRILRKDTTVVDVAMALCQKLEEKHSFNWQYCGAIGLCHSHVDPNAAQELARHLANYLAVPIDRFFTINGGCCGFLELLHQGEQKLQTNKVNGPVPLLCVETPETWHDASDRLFCGIVSAGAAGTILSSEGSGHRLLQLQHQHEYIPPEQRNGGEPLFQKRTDVVTTFRGAREQHTVMSMNAEAVFCSGIEAMLDESQAGMLAATKVRRVILPHQPSGKMLRAMVDISREQRGSTPMLIHLEVGGNMLSATIPTLLAKLDEVLMINNELPLLEGDQVIIAAAGISMPQMSDHLSRGHALIEWRPTNSDQMKSEADNIAMDYVPTT</sequence>